<dbReference type="SUPFAM" id="SSF55331">
    <property type="entry name" value="Tautomerase/MIF"/>
    <property type="match status" value="1"/>
</dbReference>
<protein>
    <submittedName>
        <fullName evidence="2">Uncharacterized protein</fullName>
    </submittedName>
</protein>
<evidence type="ECO:0000313" key="1">
    <source>
        <dbReference type="EMBL" id="SMQ97474.1"/>
    </source>
</evidence>
<reference evidence="2 4" key="1">
    <citation type="submission" date="2017-05" db="EMBL/GenBank/DDBJ databases">
        <authorList>
            <person name="Song R."/>
            <person name="Chenine A.L."/>
            <person name="Ruprecht R.M."/>
        </authorList>
    </citation>
    <scope>NUCLEOTIDE SEQUENCE [LARGE SCALE GENOMIC DNA]</scope>
    <source>
        <strain evidence="2">PD5205</strain>
    </source>
</reference>
<sequence>MPYARISLHLGRPPAYLHALSDSLYQAMHAVFEVPAGDCFQVIHQLDPGELIFDRHYLGRATLR</sequence>
<dbReference type="Proteomes" id="UP000195877">
    <property type="component" value="Chromosome 1"/>
</dbReference>
<dbReference type="Proteomes" id="UP000195953">
    <property type="component" value="Chromosome 1"/>
</dbReference>
<dbReference type="PANTHER" id="PTHR38460:SF1">
    <property type="entry name" value="TAUTOMERASE YOLI-RELATED"/>
    <property type="match status" value="1"/>
</dbReference>
<dbReference type="EMBL" id="LT853882">
    <property type="protein sequence ID" value="SMQ97474.1"/>
    <property type="molecule type" value="Genomic_DNA"/>
</dbReference>
<dbReference type="RefSeq" id="WP_002808445.1">
    <property type="nucleotide sequence ID" value="NZ_CP016830.1"/>
</dbReference>
<organism evidence="2 4">
    <name type="scientific">Xanthomonas fragariae</name>
    <dbReference type="NCBI Taxonomy" id="48664"/>
    <lineage>
        <taxon>Bacteria</taxon>
        <taxon>Pseudomonadati</taxon>
        <taxon>Pseudomonadota</taxon>
        <taxon>Gammaproteobacteria</taxon>
        <taxon>Lysobacterales</taxon>
        <taxon>Lysobacteraceae</taxon>
        <taxon>Xanthomonas</taxon>
    </lineage>
</organism>
<proteinExistence type="predicted"/>
<accession>A0A1Y6HNF4</accession>
<name>A0A1Y6HNF4_9XANT</name>
<dbReference type="InterPro" id="IPR014347">
    <property type="entry name" value="Tautomerase/MIF_sf"/>
</dbReference>
<evidence type="ECO:0000313" key="4">
    <source>
        <dbReference type="Proteomes" id="UP000195953"/>
    </source>
</evidence>
<gene>
    <name evidence="2" type="ORF">PD5205_03793</name>
    <name evidence="1" type="ORF">PD885_00202</name>
</gene>
<evidence type="ECO:0000313" key="2">
    <source>
        <dbReference type="EMBL" id="SMR05065.1"/>
    </source>
</evidence>
<dbReference type="EMBL" id="LT853885">
    <property type="protein sequence ID" value="SMR05065.1"/>
    <property type="molecule type" value="Genomic_DNA"/>
</dbReference>
<dbReference type="AlphaFoldDB" id="A0A1Y6HNF4"/>
<evidence type="ECO:0000313" key="3">
    <source>
        <dbReference type="Proteomes" id="UP000195877"/>
    </source>
</evidence>
<reference evidence="1 3" key="2">
    <citation type="submission" date="2017-05" db="EMBL/GenBank/DDBJ databases">
        <authorList>
            <person name="Blom J."/>
        </authorList>
    </citation>
    <scope>NUCLEOTIDE SEQUENCE [LARGE SCALE GENOMIC DNA]</scope>
    <source>
        <strain evidence="1">PD885</strain>
    </source>
</reference>
<dbReference type="GeneID" id="69055296"/>
<dbReference type="InterPro" id="IPR037479">
    <property type="entry name" value="Tauto_MSAD"/>
</dbReference>
<dbReference type="PANTHER" id="PTHR38460">
    <property type="entry name" value="TAUTOMERASE YOLI-RELATED"/>
    <property type="match status" value="1"/>
</dbReference>
<keyword evidence="3" id="KW-1185">Reference proteome</keyword>
<dbReference type="eggNOG" id="COG1942">
    <property type="taxonomic scope" value="Bacteria"/>
</dbReference>
<dbReference type="Gene3D" id="3.30.429.10">
    <property type="entry name" value="Macrophage Migration Inhibitory Factor"/>
    <property type="match status" value="1"/>
</dbReference>